<feature type="region of interest" description="Disordered" evidence="3">
    <location>
        <begin position="615"/>
        <end position="676"/>
    </location>
</feature>
<keyword evidence="6" id="KW-1185">Reference proteome</keyword>
<dbReference type="InterPro" id="IPR001138">
    <property type="entry name" value="Zn2Cys6_DnaBD"/>
</dbReference>
<dbReference type="InterPro" id="IPR036864">
    <property type="entry name" value="Zn2-C6_fun-type_DNA-bd_sf"/>
</dbReference>
<dbReference type="Gene3D" id="4.10.240.10">
    <property type="entry name" value="Zn(2)-C6 fungal-type DNA-binding domain"/>
    <property type="match status" value="1"/>
</dbReference>
<feature type="region of interest" description="Disordered" evidence="3">
    <location>
        <begin position="173"/>
        <end position="198"/>
    </location>
</feature>
<evidence type="ECO:0000313" key="6">
    <source>
        <dbReference type="Proteomes" id="UP001287286"/>
    </source>
</evidence>
<dbReference type="InterPro" id="IPR021858">
    <property type="entry name" value="Fun_TF"/>
</dbReference>
<feature type="domain" description="Zn(2)-C6 fungal-type" evidence="4">
    <location>
        <begin position="566"/>
        <end position="595"/>
    </location>
</feature>
<evidence type="ECO:0000256" key="1">
    <source>
        <dbReference type="ARBA" id="ARBA00004123"/>
    </source>
</evidence>
<proteinExistence type="predicted"/>
<dbReference type="Pfam" id="PF11951">
    <property type="entry name" value="Fungal_trans_2"/>
    <property type="match status" value="2"/>
</dbReference>
<reference evidence="5 6" key="1">
    <citation type="journal article" date="2024" name="Microbiol. Resour. Announc.">
        <title>Genome annotations for the ascomycete fungi Trichoderma harzianum, Trichoderma aggressivum, and Purpureocillium lilacinum.</title>
        <authorList>
            <person name="Beijen E.P.W."/>
            <person name="Ohm R.A."/>
        </authorList>
    </citation>
    <scope>NUCLEOTIDE SEQUENCE [LARGE SCALE GENOMIC DNA]</scope>
    <source>
        <strain evidence="5 6">CBS 150709</strain>
    </source>
</reference>
<dbReference type="EMBL" id="JAWRVI010000038">
    <property type="protein sequence ID" value="KAK4086723.1"/>
    <property type="molecule type" value="Genomic_DNA"/>
</dbReference>
<accession>A0ABR0BSP7</accession>
<dbReference type="PANTHER" id="PTHR37534">
    <property type="entry name" value="TRANSCRIPTIONAL ACTIVATOR PROTEIN UGA3"/>
    <property type="match status" value="1"/>
</dbReference>
<dbReference type="CDD" id="cd00067">
    <property type="entry name" value="GAL4"/>
    <property type="match status" value="1"/>
</dbReference>
<comment type="subcellular location">
    <subcellularLocation>
        <location evidence="1">Nucleus</location>
    </subcellularLocation>
</comment>
<dbReference type="Pfam" id="PF00172">
    <property type="entry name" value="Zn_clus"/>
    <property type="match status" value="1"/>
</dbReference>
<dbReference type="SUPFAM" id="SSF57701">
    <property type="entry name" value="Zn2/Cys6 DNA-binding domain"/>
    <property type="match status" value="1"/>
</dbReference>
<name>A0ABR0BSP7_PURLI</name>
<evidence type="ECO:0000313" key="5">
    <source>
        <dbReference type="EMBL" id="KAK4086723.1"/>
    </source>
</evidence>
<organism evidence="5 6">
    <name type="scientific">Purpureocillium lilacinum</name>
    <name type="common">Paecilomyces lilacinus</name>
    <dbReference type="NCBI Taxonomy" id="33203"/>
    <lineage>
        <taxon>Eukaryota</taxon>
        <taxon>Fungi</taxon>
        <taxon>Dikarya</taxon>
        <taxon>Ascomycota</taxon>
        <taxon>Pezizomycotina</taxon>
        <taxon>Sordariomycetes</taxon>
        <taxon>Hypocreomycetidae</taxon>
        <taxon>Hypocreales</taxon>
        <taxon>Ophiocordycipitaceae</taxon>
        <taxon>Purpureocillium</taxon>
    </lineage>
</organism>
<protein>
    <submittedName>
        <fullName evidence="5">Transcriptional regulator family: Fungal Specific TF</fullName>
    </submittedName>
</protein>
<evidence type="ECO:0000256" key="2">
    <source>
        <dbReference type="ARBA" id="ARBA00023242"/>
    </source>
</evidence>
<sequence>MRGYPAIRRRVGRPCKEMTRAAAKEAGGIDDELETGGSTDARRCRKASRLLEICEPFQAEPLECGLGLDWSKVAGGEDDGQHCADVRTLVSLLECTEAVSNTSAIRAGLSHTPIPVIRLPKVRVPHPHYEVTPALLGYKSTRACPDEVAAEAVDQVSPALNCATWQGLAAKPRWSNGGLGGDSEPGLPASQTPFARHSHLRQRMTVATAEPRLPASGNGGAGARSAITQCLVHAACPIFPAQSSPLARVKPPANCNPGMPSQPRAAAIENPRCASNGVESCTHDAGHIHGWGHFTAAMLRFASSPWPSLCTRLHFLIRMMSGWLDATRIPSKTGIPVNTLLRALAVLRTNPPNVGATTNPHKHARWPLATLGSRPWRRPTGLHLPEDPDISAAAGLFLAKENPTATARCVRSPETLASLVSVVYSVTVLPYTVRTPYSKEGTGVRWGKAASCCNLQPTCAAHATVRPAQQVPGGCVQRVQQAASNTDNHLTLLESWACSSSFSVSPSSSICDLRPQRCIATRSTDLGRFYPILDLSPVRQNANAPERGSGGHVASKAKRWCALAISCVQCRMRRIRCDKEEPECFKCRKKGICCSGQGIEYRFSSHMTVACPSKNGALKVNNNGVQPTSRGKPARPPFRRPTPSLSEGDVQSPETGKSSAHGRAPARRLSGKSPVQAQHLAQIPLPQGPFAILVAHPPHDGEHGSAAQDRDNAAGNAALISLRGPLESVTSRSRMFFDHFSNFIAAKMVVFDYAGNGYRQIILPLACQNTMVEQAVSAVAAFHLAQKAPHMREAAELGQQAILTRLYRQSLSLDPRHFFDIATWATILILLVGDTITGSKNYVHLLGLLSCLARSSESVKSLSAGTRAFITEQTRMFELFGLPLSSEQKGIEALDRCTDFYMDFMTACPVQHLASGQRERIGIMKDAIQQACDIYRRRALHMISPEQSIQLVERIQDTVADLDPKEDGGHTLVWACFVAAAESSLPQHREFFANRLRGLFECTRFGTIPIALETLELIWSAHGSSHWTDVVTRQRPLLIM</sequence>
<gene>
    <name evidence="5" type="ORF">Purlil1_8888</name>
</gene>
<keyword evidence="2" id="KW-0539">Nucleus</keyword>
<dbReference type="PANTHER" id="PTHR37534:SF17">
    <property type="entry name" value="ZN(2)-C6 FUNGAL-TYPE DOMAIN-CONTAINING PROTEIN"/>
    <property type="match status" value="1"/>
</dbReference>
<evidence type="ECO:0000259" key="4">
    <source>
        <dbReference type="PROSITE" id="PS50048"/>
    </source>
</evidence>
<feature type="compositionally biased region" description="Polar residues" evidence="3">
    <location>
        <begin position="620"/>
        <end position="629"/>
    </location>
</feature>
<comment type="caution">
    <text evidence="5">The sequence shown here is derived from an EMBL/GenBank/DDBJ whole genome shotgun (WGS) entry which is preliminary data.</text>
</comment>
<dbReference type="Proteomes" id="UP001287286">
    <property type="component" value="Unassembled WGS sequence"/>
</dbReference>
<dbReference type="PROSITE" id="PS50048">
    <property type="entry name" value="ZN2_CY6_FUNGAL_2"/>
    <property type="match status" value="1"/>
</dbReference>
<dbReference type="PROSITE" id="PS00463">
    <property type="entry name" value="ZN2_CY6_FUNGAL_1"/>
    <property type="match status" value="1"/>
</dbReference>
<evidence type="ECO:0000256" key="3">
    <source>
        <dbReference type="SAM" id="MobiDB-lite"/>
    </source>
</evidence>